<keyword evidence="2" id="KW-1185">Reference proteome</keyword>
<proteinExistence type="predicted"/>
<evidence type="ECO:0000313" key="1">
    <source>
        <dbReference type="EMBL" id="THD19055.1"/>
    </source>
</evidence>
<organism evidence="1 2">
    <name type="scientific">Fasciola hepatica</name>
    <name type="common">Liver fluke</name>
    <dbReference type="NCBI Taxonomy" id="6192"/>
    <lineage>
        <taxon>Eukaryota</taxon>
        <taxon>Metazoa</taxon>
        <taxon>Spiralia</taxon>
        <taxon>Lophotrochozoa</taxon>
        <taxon>Platyhelminthes</taxon>
        <taxon>Trematoda</taxon>
        <taxon>Digenea</taxon>
        <taxon>Plagiorchiida</taxon>
        <taxon>Echinostomata</taxon>
        <taxon>Echinostomatoidea</taxon>
        <taxon>Fasciolidae</taxon>
        <taxon>Fasciola</taxon>
    </lineage>
</organism>
<reference evidence="1" key="1">
    <citation type="submission" date="2019-03" db="EMBL/GenBank/DDBJ databases">
        <title>Improved annotation for the trematode Fasciola hepatica.</title>
        <authorList>
            <person name="Choi Y.-J."/>
            <person name="Martin J."/>
            <person name="Mitreva M."/>
        </authorList>
    </citation>
    <scope>NUCLEOTIDE SEQUENCE [LARGE SCALE GENOMIC DNA]</scope>
</reference>
<dbReference type="EMBL" id="JXXN02007542">
    <property type="protein sequence ID" value="THD19055.1"/>
    <property type="molecule type" value="Genomic_DNA"/>
</dbReference>
<protein>
    <submittedName>
        <fullName evidence="1">Uncharacterized protein</fullName>
    </submittedName>
</protein>
<comment type="caution">
    <text evidence="1">The sequence shown here is derived from an EMBL/GenBank/DDBJ whole genome shotgun (WGS) entry which is preliminary data.</text>
</comment>
<evidence type="ECO:0000313" key="2">
    <source>
        <dbReference type="Proteomes" id="UP000230066"/>
    </source>
</evidence>
<dbReference type="Proteomes" id="UP000230066">
    <property type="component" value="Unassembled WGS sequence"/>
</dbReference>
<gene>
    <name evidence="1" type="ORF">D915_009960</name>
</gene>
<dbReference type="AlphaFoldDB" id="A0A4E0QUU2"/>
<name>A0A4E0QUU2_FASHE</name>
<sequence>MNKRRTIQKMTYRPKLPFLVLNPPVRIIAIISQIVELLFRPLQLCLSPRRNRLQASRLLTRIPPHTWSRSLPVRTLIRWIDTTRYIHPILIHILVSHYISNSI</sequence>
<accession>A0A4E0QUU2</accession>